<feature type="compositionally biased region" description="Basic and acidic residues" evidence="1">
    <location>
        <begin position="163"/>
        <end position="174"/>
    </location>
</feature>
<accession>A0A369KI70</accession>
<dbReference type="AlphaFoldDB" id="A0A369KI70"/>
<protein>
    <submittedName>
        <fullName evidence="2">Uncharacterized protein</fullName>
    </submittedName>
</protein>
<name>A0A369KI70_HYPMA</name>
<reference evidence="2" key="1">
    <citation type="submission" date="2018-04" db="EMBL/GenBank/DDBJ databases">
        <title>Whole genome sequencing of Hypsizygus marmoreus.</title>
        <authorList>
            <person name="Choi I.-G."/>
            <person name="Min B."/>
            <person name="Kim J.-G."/>
            <person name="Kim S."/>
            <person name="Oh Y.-L."/>
            <person name="Kong W.-S."/>
            <person name="Park H."/>
            <person name="Jeong J."/>
            <person name="Song E.-S."/>
        </authorList>
    </citation>
    <scope>NUCLEOTIDE SEQUENCE [LARGE SCALE GENOMIC DNA]</scope>
    <source>
        <strain evidence="2">51987-8</strain>
    </source>
</reference>
<evidence type="ECO:0000313" key="2">
    <source>
        <dbReference type="EMBL" id="RDB30626.1"/>
    </source>
</evidence>
<dbReference type="Proteomes" id="UP000076154">
    <property type="component" value="Unassembled WGS sequence"/>
</dbReference>
<evidence type="ECO:0000313" key="3">
    <source>
        <dbReference type="Proteomes" id="UP000076154"/>
    </source>
</evidence>
<gene>
    <name evidence="2" type="ORF">Hypma_005816</name>
</gene>
<comment type="caution">
    <text evidence="2">The sequence shown here is derived from an EMBL/GenBank/DDBJ whole genome shotgun (WGS) entry which is preliminary data.</text>
</comment>
<feature type="region of interest" description="Disordered" evidence="1">
    <location>
        <begin position="149"/>
        <end position="174"/>
    </location>
</feature>
<evidence type="ECO:0000256" key="1">
    <source>
        <dbReference type="SAM" id="MobiDB-lite"/>
    </source>
</evidence>
<dbReference type="EMBL" id="LUEZ02000004">
    <property type="protein sequence ID" value="RDB30626.1"/>
    <property type="molecule type" value="Genomic_DNA"/>
</dbReference>
<dbReference type="InParanoid" id="A0A369KI70"/>
<sequence length="174" mass="19364">MLAIQLLKGKKEYAPDARDRPQAIQHKITESKVARDAISRGANNGRSTWCLDLMYATNSYYLLSSYLPPPSPSLVPTPRRPFHIHDILAYIEKVMNAFPPPYPTETRPPPSYGTSTYLTAHPATVNHRHLVLLAAHVLLAQELRVPSPLPAETRYSPPAPSGKAHDRPVDVDTQ</sequence>
<keyword evidence="3" id="KW-1185">Reference proteome</keyword>
<proteinExistence type="predicted"/>
<organism evidence="2 3">
    <name type="scientific">Hypsizygus marmoreus</name>
    <name type="common">White beech mushroom</name>
    <name type="synonym">Agaricus marmoreus</name>
    <dbReference type="NCBI Taxonomy" id="39966"/>
    <lineage>
        <taxon>Eukaryota</taxon>
        <taxon>Fungi</taxon>
        <taxon>Dikarya</taxon>
        <taxon>Basidiomycota</taxon>
        <taxon>Agaricomycotina</taxon>
        <taxon>Agaricomycetes</taxon>
        <taxon>Agaricomycetidae</taxon>
        <taxon>Agaricales</taxon>
        <taxon>Tricholomatineae</taxon>
        <taxon>Lyophyllaceae</taxon>
        <taxon>Hypsizygus</taxon>
    </lineage>
</organism>